<evidence type="ECO:0000313" key="2">
    <source>
        <dbReference type="EMBL" id="PPE03452.1"/>
    </source>
</evidence>
<gene>
    <name evidence="2" type="ORF">HCUR_01107</name>
</gene>
<dbReference type="Pfam" id="PF01609">
    <property type="entry name" value="DDE_Tnp_1"/>
    <property type="match status" value="1"/>
</dbReference>
<organism evidence="2 3">
    <name type="scientific">Holospora curviuscula</name>
    <dbReference type="NCBI Taxonomy" id="1082868"/>
    <lineage>
        <taxon>Bacteria</taxon>
        <taxon>Pseudomonadati</taxon>
        <taxon>Pseudomonadota</taxon>
        <taxon>Alphaproteobacteria</taxon>
        <taxon>Holosporales</taxon>
        <taxon>Holosporaceae</taxon>
        <taxon>Holospora</taxon>
    </lineage>
</organism>
<reference evidence="2 3" key="1">
    <citation type="submission" date="2017-11" db="EMBL/GenBank/DDBJ databases">
        <title>Comparative genomic analysis of Holospora spp., intranuclear symbionts of paramecia.</title>
        <authorList>
            <person name="Garushyants S.K."/>
            <person name="Beliavskaya A."/>
            <person name="Malko D.B."/>
            <person name="Logacheva M.D."/>
            <person name="Rautian M.S."/>
            <person name="Gelfand M.S."/>
        </authorList>
    </citation>
    <scope>NUCLEOTIDE SEQUENCE [LARGE SCALE GENOMIC DNA]</scope>
    <source>
        <strain evidence="3">02AZ16</strain>
    </source>
</reference>
<feature type="domain" description="Transposase IS4-like" evidence="1">
    <location>
        <begin position="2"/>
        <end position="89"/>
    </location>
</feature>
<sequence length="100" mass="11385">MLDSTMIFFYPHAAGARKKYSNGTQEQALEHSEGSFNTKIHAVWDTLGTPIKFILSPVQCSDYTKALDLIENFDFKTLLADKGYDADDIVHYTGTLYWQQ</sequence>
<dbReference type="GO" id="GO:0003677">
    <property type="term" value="F:DNA binding"/>
    <property type="evidence" value="ECO:0007669"/>
    <property type="project" value="InterPro"/>
</dbReference>
<evidence type="ECO:0000259" key="1">
    <source>
        <dbReference type="Pfam" id="PF01609"/>
    </source>
</evidence>
<dbReference type="EMBL" id="PHHC01000101">
    <property type="protein sequence ID" value="PPE03452.1"/>
    <property type="molecule type" value="Genomic_DNA"/>
</dbReference>
<dbReference type="Proteomes" id="UP000239425">
    <property type="component" value="Unassembled WGS sequence"/>
</dbReference>
<protein>
    <recommendedName>
        <fullName evidence="1">Transposase IS4-like domain-containing protein</fullName>
    </recommendedName>
</protein>
<evidence type="ECO:0000313" key="3">
    <source>
        <dbReference type="Proteomes" id="UP000239425"/>
    </source>
</evidence>
<accession>A0A2S5R8E4</accession>
<dbReference type="GO" id="GO:0006313">
    <property type="term" value="P:DNA transposition"/>
    <property type="evidence" value="ECO:0007669"/>
    <property type="project" value="InterPro"/>
</dbReference>
<dbReference type="AlphaFoldDB" id="A0A2S5R8E4"/>
<keyword evidence="3" id="KW-1185">Reference proteome</keyword>
<name>A0A2S5R8E4_9PROT</name>
<proteinExistence type="predicted"/>
<dbReference type="InterPro" id="IPR002559">
    <property type="entry name" value="Transposase_11"/>
</dbReference>
<dbReference type="GO" id="GO:0004803">
    <property type="term" value="F:transposase activity"/>
    <property type="evidence" value="ECO:0007669"/>
    <property type="project" value="InterPro"/>
</dbReference>
<comment type="caution">
    <text evidence="2">The sequence shown here is derived from an EMBL/GenBank/DDBJ whole genome shotgun (WGS) entry which is preliminary data.</text>
</comment>